<dbReference type="EMBL" id="VTPC01090620">
    <property type="protein sequence ID" value="KAF2882383.1"/>
    <property type="molecule type" value="Genomic_DNA"/>
</dbReference>
<feature type="region of interest" description="Disordered" evidence="1">
    <location>
        <begin position="68"/>
        <end position="110"/>
    </location>
</feature>
<keyword evidence="3" id="KW-1185">Reference proteome</keyword>
<evidence type="ECO:0000313" key="3">
    <source>
        <dbReference type="Proteomes" id="UP000801492"/>
    </source>
</evidence>
<evidence type="ECO:0000256" key="1">
    <source>
        <dbReference type="SAM" id="MobiDB-lite"/>
    </source>
</evidence>
<accession>A0A8K0C863</accession>
<dbReference type="Proteomes" id="UP000801492">
    <property type="component" value="Unassembled WGS sequence"/>
</dbReference>
<evidence type="ECO:0000313" key="2">
    <source>
        <dbReference type="EMBL" id="KAF2882383.1"/>
    </source>
</evidence>
<protein>
    <submittedName>
        <fullName evidence="2">Uncharacterized protein</fullName>
    </submittedName>
</protein>
<reference evidence="2" key="1">
    <citation type="submission" date="2019-08" db="EMBL/GenBank/DDBJ databases">
        <title>The genome of the North American firefly Photinus pyralis.</title>
        <authorList>
            <consortium name="Photinus pyralis genome working group"/>
            <person name="Fallon T.R."/>
            <person name="Sander Lower S.E."/>
            <person name="Weng J.-K."/>
        </authorList>
    </citation>
    <scope>NUCLEOTIDE SEQUENCE</scope>
    <source>
        <strain evidence="2">TRF0915ILg1</strain>
        <tissue evidence="2">Whole body</tissue>
    </source>
</reference>
<dbReference type="AlphaFoldDB" id="A0A8K0C863"/>
<feature type="compositionally biased region" description="Basic and acidic residues" evidence="1">
    <location>
        <begin position="80"/>
        <end position="103"/>
    </location>
</feature>
<name>A0A8K0C863_IGNLU</name>
<organism evidence="2 3">
    <name type="scientific">Ignelater luminosus</name>
    <name type="common">Cucubano</name>
    <name type="synonym">Pyrophorus luminosus</name>
    <dbReference type="NCBI Taxonomy" id="2038154"/>
    <lineage>
        <taxon>Eukaryota</taxon>
        <taxon>Metazoa</taxon>
        <taxon>Ecdysozoa</taxon>
        <taxon>Arthropoda</taxon>
        <taxon>Hexapoda</taxon>
        <taxon>Insecta</taxon>
        <taxon>Pterygota</taxon>
        <taxon>Neoptera</taxon>
        <taxon>Endopterygota</taxon>
        <taxon>Coleoptera</taxon>
        <taxon>Polyphaga</taxon>
        <taxon>Elateriformia</taxon>
        <taxon>Elateroidea</taxon>
        <taxon>Elateridae</taxon>
        <taxon>Agrypninae</taxon>
        <taxon>Pyrophorini</taxon>
        <taxon>Ignelater</taxon>
    </lineage>
</organism>
<sequence length="110" mass="12542">MTESKETPTFCKINLRIETLDELKEIQERAAKLRELLEDDCLDLGDGASGHHCLPALTVQLKDDFTRTDTGQPVPLFNDKNYKNKLIEPTGKESIKKQKDPSKPKFRSKL</sequence>
<comment type="caution">
    <text evidence="2">The sequence shown here is derived from an EMBL/GenBank/DDBJ whole genome shotgun (WGS) entry which is preliminary data.</text>
</comment>
<gene>
    <name evidence="2" type="ORF">ILUMI_23803</name>
</gene>
<proteinExistence type="predicted"/>